<dbReference type="eggNOG" id="COG0463">
    <property type="taxonomic scope" value="Bacteria"/>
</dbReference>
<dbReference type="Proteomes" id="UP000030121">
    <property type="component" value="Unassembled WGS sequence"/>
</dbReference>
<dbReference type="Pfam" id="PF00535">
    <property type="entry name" value="Glycos_transf_2"/>
    <property type="match status" value="1"/>
</dbReference>
<dbReference type="OrthoDB" id="761861at2"/>
<gene>
    <name evidence="2" type="ORF">Q764_03155</name>
</gene>
<evidence type="ECO:0000313" key="3">
    <source>
        <dbReference type="Proteomes" id="UP000030121"/>
    </source>
</evidence>
<comment type="caution">
    <text evidence="2">The sequence shown here is derived from an EMBL/GenBank/DDBJ whole genome shotgun (WGS) entry which is preliminary data.</text>
</comment>
<dbReference type="EMBL" id="JRLW01000003">
    <property type="protein sequence ID" value="KGO90080.1"/>
    <property type="molecule type" value="Genomic_DNA"/>
</dbReference>
<protein>
    <submittedName>
        <fullName evidence="2">Glycosyl transferase family 2</fullName>
    </submittedName>
</protein>
<keyword evidence="2" id="KW-0808">Transferase</keyword>
<dbReference type="GO" id="GO:0016740">
    <property type="term" value="F:transferase activity"/>
    <property type="evidence" value="ECO:0007669"/>
    <property type="project" value="UniProtKB-KW"/>
</dbReference>
<dbReference type="SUPFAM" id="SSF53448">
    <property type="entry name" value="Nucleotide-diphospho-sugar transferases"/>
    <property type="match status" value="1"/>
</dbReference>
<evidence type="ECO:0000259" key="1">
    <source>
        <dbReference type="Pfam" id="PF00535"/>
    </source>
</evidence>
<organism evidence="2 3">
    <name type="scientific">Flavobacterium suncheonense GH29-5 = DSM 17707</name>
    <dbReference type="NCBI Taxonomy" id="1121899"/>
    <lineage>
        <taxon>Bacteria</taxon>
        <taxon>Pseudomonadati</taxon>
        <taxon>Bacteroidota</taxon>
        <taxon>Flavobacteriia</taxon>
        <taxon>Flavobacteriales</taxon>
        <taxon>Flavobacteriaceae</taxon>
        <taxon>Flavobacterium</taxon>
    </lineage>
</organism>
<dbReference type="RefSeq" id="WP_026981063.1">
    <property type="nucleotide sequence ID" value="NZ_JRLW01000003.1"/>
</dbReference>
<feature type="domain" description="Glycosyltransferase 2-like" evidence="1">
    <location>
        <begin position="3"/>
        <end position="165"/>
    </location>
</feature>
<sequence>MLSILIPTYNYNVYPLVEELKKQADALQIMYEILVQDDHSTLFLKENSEINTLVNCYYTLNTKNLGRGNNINALQLKAKFEYVLILEADALPKDGNYLANFIKNIFPTTEVIFGGVVYPETKPQPNQLLRWKYGCKRESIALQTRLKKPFHFVFTWNLLLKKEILNQNPFPNSVREYGYEDVVFLKKLKEKKVHIQHIDNPLIHYNQESNLVFINKTETAIRTLKQLMENKELDSDDTRIGKTFFLLKQLGFDTILRFLFLKFHNRILSNLTSTNPSLLLLDLYKLGYLCNLDNPLQSKKK</sequence>
<evidence type="ECO:0000313" key="2">
    <source>
        <dbReference type="EMBL" id="KGO90080.1"/>
    </source>
</evidence>
<name>A0A0A2MP80_9FLAO</name>
<dbReference type="AlphaFoldDB" id="A0A0A2MP80"/>
<dbReference type="InterPro" id="IPR001173">
    <property type="entry name" value="Glyco_trans_2-like"/>
</dbReference>
<keyword evidence="3" id="KW-1185">Reference proteome</keyword>
<dbReference type="STRING" id="1121899.GCA_000430025_00016"/>
<dbReference type="Gene3D" id="3.90.550.10">
    <property type="entry name" value="Spore Coat Polysaccharide Biosynthesis Protein SpsA, Chain A"/>
    <property type="match status" value="1"/>
</dbReference>
<reference evidence="2 3" key="1">
    <citation type="submission" date="2013-09" db="EMBL/GenBank/DDBJ databases">
        <authorList>
            <person name="Zeng Z."/>
            <person name="Chen C."/>
        </authorList>
    </citation>
    <scope>NUCLEOTIDE SEQUENCE [LARGE SCALE GENOMIC DNA]</scope>
    <source>
        <strain evidence="2 3">GH29-5</strain>
    </source>
</reference>
<accession>A0A0A2MP80</accession>
<dbReference type="InterPro" id="IPR029044">
    <property type="entry name" value="Nucleotide-diphossugar_trans"/>
</dbReference>
<proteinExistence type="predicted"/>